<feature type="transmembrane region" description="Helical" evidence="1">
    <location>
        <begin position="6"/>
        <end position="22"/>
    </location>
</feature>
<gene>
    <name evidence="2" type="ORF">TM448A09051_0004</name>
</gene>
<protein>
    <submittedName>
        <fullName evidence="2">Uncharacterized protein</fullName>
    </submittedName>
</protein>
<organism evidence="2">
    <name type="scientific">viral metagenome</name>
    <dbReference type="NCBI Taxonomy" id="1070528"/>
    <lineage>
        <taxon>unclassified sequences</taxon>
        <taxon>metagenomes</taxon>
        <taxon>organismal metagenomes</taxon>
    </lineage>
</organism>
<keyword evidence="1" id="KW-1133">Transmembrane helix</keyword>
<dbReference type="EMBL" id="MT144586">
    <property type="protein sequence ID" value="QJA55297.1"/>
    <property type="molecule type" value="Genomic_DNA"/>
</dbReference>
<dbReference type="AlphaFoldDB" id="A0A6H2A6Q9"/>
<keyword evidence="1" id="KW-0812">Transmembrane</keyword>
<evidence type="ECO:0000256" key="1">
    <source>
        <dbReference type="SAM" id="Phobius"/>
    </source>
</evidence>
<name>A0A6H2A6Q9_9ZZZZ</name>
<accession>A0A6H2A6Q9</accession>
<reference evidence="2" key="1">
    <citation type="submission" date="2020-03" db="EMBL/GenBank/DDBJ databases">
        <title>The deep terrestrial virosphere.</title>
        <authorList>
            <person name="Holmfeldt K."/>
            <person name="Nilsson E."/>
            <person name="Simone D."/>
            <person name="Lopez-Fernandez M."/>
            <person name="Wu X."/>
            <person name="de Brujin I."/>
            <person name="Lundin D."/>
            <person name="Andersson A."/>
            <person name="Bertilsson S."/>
            <person name="Dopson M."/>
        </authorList>
    </citation>
    <scope>NUCLEOTIDE SEQUENCE</scope>
    <source>
        <strain evidence="2">TM448A09051</strain>
    </source>
</reference>
<keyword evidence="1" id="KW-0472">Membrane</keyword>
<proteinExistence type="predicted"/>
<evidence type="ECO:0000313" key="2">
    <source>
        <dbReference type="EMBL" id="QJA55297.1"/>
    </source>
</evidence>
<sequence>MTFVYIIFAWLILMIAYNLYTGRKEKERMTISKGGMSKYSNGRYKW</sequence>